<dbReference type="SMART" id="SM00855">
    <property type="entry name" value="PGAM"/>
    <property type="match status" value="1"/>
</dbReference>
<dbReference type="InterPro" id="IPR013078">
    <property type="entry name" value="His_Pase_superF_clade-1"/>
</dbReference>
<gene>
    <name evidence="3" type="ORF">GS601_12175</name>
</gene>
<evidence type="ECO:0000313" key="4">
    <source>
        <dbReference type="Proteomes" id="UP000646053"/>
    </source>
</evidence>
<dbReference type="InterPro" id="IPR050275">
    <property type="entry name" value="PGM_Phosphatase"/>
</dbReference>
<dbReference type="EMBL" id="WVIE01000012">
    <property type="protein sequence ID" value="NDJ18035.1"/>
    <property type="molecule type" value="Genomic_DNA"/>
</dbReference>
<dbReference type="GO" id="GO:0005737">
    <property type="term" value="C:cytoplasm"/>
    <property type="evidence" value="ECO:0007669"/>
    <property type="project" value="TreeGrafter"/>
</dbReference>
<dbReference type="CDD" id="cd07067">
    <property type="entry name" value="HP_PGM_like"/>
    <property type="match status" value="1"/>
</dbReference>
<evidence type="ECO:0000313" key="3">
    <source>
        <dbReference type="EMBL" id="NDJ18035.1"/>
    </source>
</evidence>
<dbReference type="SUPFAM" id="SSF53254">
    <property type="entry name" value="Phosphoglycerate mutase-like"/>
    <property type="match status" value="1"/>
</dbReference>
<dbReference type="Pfam" id="PF00300">
    <property type="entry name" value="His_Phos_1"/>
    <property type="match status" value="2"/>
</dbReference>
<reference evidence="3" key="1">
    <citation type="submission" date="2019-12" db="EMBL/GenBank/DDBJ databases">
        <title>High-Quality draft genome sequences of three cyanobacteria isolated from the limestone walls of the Old Cathedral of Coimbra.</title>
        <authorList>
            <person name="Tiago I."/>
            <person name="Soares F."/>
            <person name="Portugal A."/>
        </authorList>
    </citation>
    <scope>NUCLEOTIDE SEQUENCE</scope>
    <source>
        <strain evidence="3">A</strain>
    </source>
</reference>
<sequence length="246" mass="28665">MSKVLKLLFIRHAQSQGNVERRMQGNGEFELSDLGRQQAEKLSKHLLAESWRPSHVYSSPLKRAAQTTEILLAGCQSAVLPSTVSDLIDSTTEAPPEDKPIRRAIALHYAEELKEFQNGVFKGLTWAEAQSRYPDLCRKLEASPDWIQIPEAESLKEARDRARHFIQRLLNLHKDGDQIWIVSHSWILQHLIAELLGSDRSWRLRAGNTALFEFWIDRSRWNLDNQNRFNTDLWQIRRFNDNRHLH</sequence>
<comment type="caution">
    <text evidence="3">The sequence shown here is derived from an EMBL/GenBank/DDBJ whole genome shotgun (WGS) entry which is preliminary data.</text>
</comment>
<feature type="site" description="Transition state stabilizer" evidence="2">
    <location>
        <position position="184"/>
    </location>
</feature>
<feature type="binding site" evidence="1">
    <location>
        <begin position="11"/>
        <end position="18"/>
    </location>
    <ligand>
        <name>substrate</name>
    </ligand>
</feature>
<accession>A0A8J8CLR9</accession>
<dbReference type="RefSeq" id="WP_162423552.1">
    <property type="nucleotide sequence ID" value="NZ_WVIE01000012.1"/>
</dbReference>
<name>A0A8J8CLR9_9CYAN</name>
<dbReference type="InterPro" id="IPR029033">
    <property type="entry name" value="His_PPase_superfam"/>
</dbReference>
<dbReference type="GO" id="GO:0016791">
    <property type="term" value="F:phosphatase activity"/>
    <property type="evidence" value="ECO:0007669"/>
    <property type="project" value="TreeGrafter"/>
</dbReference>
<proteinExistence type="predicted"/>
<keyword evidence="4" id="KW-1185">Reference proteome</keyword>
<evidence type="ECO:0000256" key="2">
    <source>
        <dbReference type="PIRSR" id="PIRSR613078-3"/>
    </source>
</evidence>
<dbReference type="AlphaFoldDB" id="A0A8J8CLR9"/>
<evidence type="ECO:0000256" key="1">
    <source>
        <dbReference type="PIRSR" id="PIRSR613078-2"/>
    </source>
</evidence>
<dbReference type="Gene3D" id="3.40.50.1240">
    <property type="entry name" value="Phosphoglycerate mutase-like"/>
    <property type="match status" value="1"/>
</dbReference>
<protein>
    <submittedName>
        <fullName evidence="3">Histidine phosphatase family protein</fullName>
    </submittedName>
</protein>
<dbReference type="PANTHER" id="PTHR48100:SF1">
    <property type="entry name" value="HISTIDINE PHOSPHATASE FAMILY PROTEIN-RELATED"/>
    <property type="match status" value="1"/>
</dbReference>
<dbReference type="Proteomes" id="UP000646053">
    <property type="component" value="Unassembled WGS sequence"/>
</dbReference>
<dbReference type="PANTHER" id="PTHR48100">
    <property type="entry name" value="BROAD-SPECIFICITY PHOSPHATASE YOR283W-RELATED"/>
    <property type="match status" value="1"/>
</dbReference>
<feature type="binding site" evidence="1">
    <location>
        <position position="63"/>
    </location>
    <ligand>
        <name>substrate</name>
    </ligand>
</feature>
<organism evidence="3 4">
    <name type="scientific">Myxacorys almedinensis A</name>
    <dbReference type="NCBI Taxonomy" id="2690445"/>
    <lineage>
        <taxon>Bacteria</taxon>
        <taxon>Bacillati</taxon>
        <taxon>Cyanobacteriota</taxon>
        <taxon>Cyanophyceae</taxon>
        <taxon>Leptolyngbyales</taxon>
        <taxon>Leptolyngbyaceae</taxon>
        <taxon>Myxacorys</taxon>
        <taxon>Myxacorys almedinensis</taxon>
    </lineage>
</organism>